<dbReference type="GO" id="GO:0016757">
    <property type="term" value="F:glycosyltransferase activity"/>
    <property type="evidence" value="ECO:0007669"/>
    <property type="project" value="UniProtKB-KW"/>
</dbReference>
<sequence length="229" mass="25343">MCRTIVGVSANLCPVDQAGKNIHSSVSCKFAESIKLVGGLPMVIPVGDKSLVKDYIETIDKLILSGGQNVHPQFYGEEKAIDSDDYNLARDEFELALLKEAIRQGKPVLAICRGLQLVNVAFGGTLNQQIDNHWQGQPFGTSHSIRTEKGSVVERLFGQASQINSVHRQSIKDLAPNFRATAFDPRDNTIEAIEAVDGSRIIGLQWHPEFLINEEKGNLELFQYLLQEL</sequence>
<dbReference type="PANTHER" id="PTHR43235:SF1">
    <property type="entry name" value="GLUTAMINE AMIDOTRANSFERASE PB2B2.05-RELATED"/>
    <property type="match status" value="1"/>
</dbReference>
<dbReference type="EC" id="2.4.2.-" evidence="3"/>
<keyword evidence="1" id="KW-0808">Transferase</keyword>
<keyword evidence="2" id="KW-0378">Hydrolase</keyword>
<reference evidence="6 7" key="2">
    <citation type="submission" date="2018-11" db="EMBL/GenBank/DDBJ databases">
        <title>Species Designations Belie Phenotypic and Genotypic Heterogeneity in Oral Streptococci.</title>
        <authorList>
            <person name="Velsko I."/>
        </authorList>
    </citation>
    <scope>NUCLEOTIDE SEQUENCE [LARGE SCALE GENOMIC DNA]</scope>
    <source>
        <strain evidence="4 6">BCA6</strain>
        <strain evidence="3 7">BCC51</strain>
    </source>
</reference>
<dbReference type="GO" id="GO:0005829">
    <property type="term" value="C:cytosol"/>
    <property type="evidence" value="ECO:0007669"/>
    <property type="project" value="TreeGrafter"/>
</dbReference>
<dbReference type="PATRIC" id="fig|45634.11.peg.640"/>
<dbReference type="PROSITE" id="PS51273">
    <property type="entry name" value="GATASE_TYPE_1"/>
    <property type="match status" value="1"/>
</dbReference>
<accession>A0A139N4K9</accession>
<evidence type="ECO:0000313" key="7">
    <source>
        <dbReference type="Proteomes" id="UP000282617"/>
    </source>
</evidence>
<organism evidence="1 5">
    <name type="scientific">Streptococcus cristatus</name>
    <dbReference type="NCBI Taxonomy" id="45634"/>
    <lineage>
        <taxon>Bacteria</taxon>
        <taxon>Bacillati</taxon>
        <taxon>Bacillota</taxon>
        <taxon>Bacilli</taxon>
        <taxon>Lactobacillales</taxon>
        <taxon>Streptococcaceae</taxon>
        <taxon>Streptococcus</taxon>
    </lineage>
</organism>
<reference evidence="1 5" key="1">
    <citation type="submission" date="2016-01" db="EMBL/GenBank/DDBJ databases">
        <title>Highly variable Streptococcus oralis are common among viridans streptococci isolated from primates.</title>
        <authorList>
            <person name="Denapaite D."/>
            <person name="Rieger M."/>
            <person name="Koendgen S."/>
            <person name="Brueckner R."/>
            <person name="Ochigava I."/>
            <person name="Kappeler P."/>
            <person name="Maetz-Rensing K."/>
            <person name="Leendertz F."/>
            <person name="Hakenbeck R."/>
        </authorList>
    </citation>
    <scope>NUCLEOTIDE SEQUENCE [LARGE SCALE GENOMIC DNA]</scope>
    <source>
        <strain evidence="1 5">DD08</strain>
    </source>
</reference>
<dbReference type="Proteomes" id="UP001208029">
    <property type="component" value="Unassembled WGS sequence"/>
</dbReference>
<dbReference type="RefSeq" id="WP_005591601.1">
    <property type="nucleotide sequence ID" value="NZ_CABPTQ010000003.1"/>
</dbReference>
<dbReference type="EMBL" id="LQRD01000016">
    <property type="protein sequence ID" value="KXT70976.1"/>
    <property type="molecule type" value="Genomic_DNA"/>
</dbReference>
<dbReference type="EMBL" id="JAKUYZ010000003">
    <property type="protein sequence ID" value="MCY7220809.1"/>
    <property type="molecule type" value="Genomic_DNA"/>
</dbReference>
<comment type="caution">
    <text evidence="1">The sequence shown here is derived from an EMBL/GenBank/DDBJ whole genome shotgun (WGS) entry which is preliminary data.</text>
</comment>
<dbReference type="AlphaFoldDB" id="A0A139N4K9"/>
<keyword evidence="1" id="KW-0315">Glutamine amidotransferase</keyword>
<reference evidence="2" key="3">
    <citation type="journal article" date="2022" name="Med Res Arch">
        <title>Genomic identification of streptococcal strains and relation to clinical characteristics. A substudy to The Partial Oral Treatment of Endocarditis (POET) Trial.</title>
        <authorList>
            <person name="Christensen J."/>
            <person name="Jensen C."/>
            <person name="Dargis R."/>
            <person name="Nielsen X."/>
            <person name="Pries- Heje M."/>
            <person name="Wiingaard C."/>
            <person name="Ihlemann N."/>
            <person name="Gill S."/>
            <person name="Bruun N."/>
            <person name="Elming H."/>
            <person name="Povlsen J."/>
            <person name="Madsen T."/>
            <person name="Jensen K."/>
            <person name="Fuursted K."/>
            <person name="Ostergaard L."/>
            <person name="Christiansen U."/>
            <person name="Rosenvinge F."/>
            <person name="Helweg-Larsen J."/>
            <person name="Fosbol E."/>
            <person name="Kober L."/>
            <person name="Torp-Pedersen C."/>
            <person name="Tonder N."/>
            <person name="Moser C."/>
            <person name="Iversen K."/>
            <person name="Bundgaard H."/>
        </authorList>
    </citation>
    <scope>NUCLEOTIDE SEQUENCE</scope>
    <source>
        <strain evidence="2">K13014465</strain>
    </source>
</reference>
<evidence type="ECO:0000313" key="3">
    <source>
        <dbReference type="EMBL" id="RSI45067.1"/>
    </source>
</evidence>
<dbReference type="CDD" id="cd01745">
    <property type="entry name" value="GATase1_2"/>
    <property type="match status" value="1"/>
</dbReference>
<proteinExistence type="predicted"/>
<dbReference type="Proteomes" id="UP000272213">
    <property type="component" value="Unassembled WGS sequence"/>
</dbReference>
<dbReference type="EMBL" id="RJNA01000002">
    <property type="protein sequence ID" value="RSI45067.1"/>
    <property type="molecule type" value="Genomic_DNA"/>
</dbReference>
<evidence type="ECO:0000313" key="1">
    <source>
        <dbReference type="EMBL" id="KXT70976.1"/>
    </source>
</evidence>
<dbReference type="Proteomes" id="UP000070377">
    <property type="component" value="Unassembled WGS sequence"/>
</dbReference>
<dbReference type="PANTHER" id="PTHR43235">
    <property type="entry name" value="GLUTAMINE AMIDOTRANSFERASE PB2B2.05-RELATED"/>
    <property type="match status" value="1"/>
</dbReference>
<gene>
    <name evidence="4" type="ORF">D8798_04920</name>
    <name evidence="3" type="ORF">D8872_01810</name>
    <name evidence="2" type="ORF">MK546_01700</name>
    <name evidence="1" type="ORF">SCRDD08_00294</name>
</gene>
<dbReference type="GeneID" id="48424203"/>
<evidence type="ECO:0000313" key="2">
    <source>
        <dbReference type="EMBL" id="MCY7220809.1"/>
    </source>
</evidence>
<dbReference type="InterPro" id="IPR011697">
    <property type="entry name" value="Peptidase_C26"/>
</dbReference>
<dbReference type="Gene3D" id="3.40.50.880">
    <property type="match status" value="1"/>
</dbReference>
<keyword evidence="3" id="KW-0328">Glycosyltransferase</keyword>
<protein>
    <submittedName>
        <fullName evidence="2">Gamma-glutamyl-gamma-aminobutyrate hydrolase family protein</fullName>
    </submittedName>
    <submittedName>
        <fullName evidence="1">Glutamine amidotransferase, class I</fullName>
    </submittedName>
    <submittedName>
        <fullName evidence="3">Putative glutamine amidotransferase</fullName>
        <ecNumber evidence="3">2.4.2.-</ecNumber>
    </submittedName>
</protein>
<reference evidence="2" key="4">
    <citation type="submission" date="2022-02" db="EMBL/GenBank/DDBJ databases">
        <authorList>
            <person name="Christensen J.J.E."/>
            <person name="Jensen C.S."/>
            <person name="Nielsen X.C."/>
            <person name="Dargis R."/>
        </authorList>
    </citation>
    <scope>NUCLEOTIDE SEQUENCE</scope>
    <source>
        <strain evidence="2">K13014465</strain>
    </source>
</reference>
<dbReference type="InterPro" id="IPR044668">
    <property type="entry name" value="PuuD-like"/>
</dbReference>
<dbReference type="STRING" id="45634.SCRDD08_00294"/>
<evidence type="ECO:0000313" key="5">
    <source>
        <dbReference type="Proteomes" id="UP000070377"/>
    </source>
</evidence>
<dbReference type="GO" id="GO:0033969">
    <property type="term" value="F:gamma-glutamyl-gamma-aminobutyrate hydrolase activity"/>
    <property type="evidence" value="ECO:0007669"/>
    <property type="project" value="TreeGrafter"/>
</dbReference>
<dbReference type="Pfam" id="PF07722">
    <property type="entry name" value="Peptidase_C26"/>
    <property type="match status" value="1"/>
</dbReference>
<evidence type="ECO:0000313" key="6">
    <source>
        <dbReference type="Proteomes" id="UP000272213"/>
    </source>
</evidence>
<dbReference type="SUPFAM" id="SSF52317">
    <property type="entry name" value="Class I glutamine amidotransferase-like"/>
    <property type="match status" value="1"/>
</dbReference>
<dbReference type="Proteomes" id="UP000282617">
    <property type="component" value="Unassembled WGS sequence"/>
</dbReference>
<evidence type="ECO:0000313" key="4">
    <source>
        <dbReference type="EMBL" id="RSJ76322.1"/>
    </source>
</evidence>
<dbReference type="GO" id="GO:0006598">
    <property type="term" value="P:polyamine catabolic process"/>
    <property type="evidence" value="ECO:0007669"/>
    <property type="project" value="TreeGrafter"/>
</dbReference>
<dbReference type="EMBL" id="RJPM01000003">
    <property type="protein sequence ID" value="RSJ76322.1"/>
    <property type="molecule type" value="Genomic_DNA"/>
</dbReference>
<name>A0A139N4K9_STRCR</name>
<dbReference type="InterPro" id="IPR029062">
    <property type="entry name" value="Class_I_gatase-like"/>
</dbReference>